<dbReference type="GO" id="GO:0008625">
    <property type="term" value="P:extrinsic apoptotic signaling pathway via death domain receptors"/>
    <property type="evidence" value="ECO:0007669"/>
    <property type="project" value="TreeGrafter"/>
</dbReference>
<dbReference type="InterPro" id="IPR006597">
    <property type="entry name" value="Sel1-like"/>
</dbReference>
<dbReference type="Pfam" id="PF08238">
    <property type="entry name" value="Sel1"/>
    <property type="match status" value="5"/>
</dbReference>
<dbReference type="EMBL" id="RHFK02000022">
    <property type="protein sequence ID" value="TWW55551.1"/>
    <property type="molecule type" value="Genomic_DNA"/>
</dbReference>
<evidence type="ECO:0000256" key="1">
    <source>
        <dbReference type="SAM" id="MobiDB-lite"/>
    </source>
</evidence>
<feature type="compositionally biased region" description="Basic and acidic residues" evidence="1">
    <location>
        <begin position="45"/>
        <end position="59"/>
    </location>
</feature>
<evidence type="ECO:0000313" key="2">
    <source>
        <dbReference type="EMBL" id="TWW55551.1"/>
    </source>
</evidence>
<sequence length="528" mass="58271">MWRVHGFVGRVLQRCYGNTQLRLPQNHHVEDEVINTSAALSTSRHGSDSSSQREEDGERRRKQKTFDFGQAELPRYTAIDAVSWGAAAVLFMHICRRIHSQFASGTEPSPTPRAVTHSTLRKCGYRILLEILPKNDVLPGGRSVFCLQGAPEGPKRDELQSQSSINSSVSSTSDTSSSCSTDDATKPNPLTSDPERPLLIQDSSIPDELYLSASCPLQNDSNQVKAETADVAEQNTLSNEEKLAGAALNVKQVGDTSVPVILNIIGLENAKSGNYEEAFICFKAASEQGYSKAQFNVGVCYEKGRGVHKDREKVCIFYSTLKALHHYWQAAAGGHRQAQYRHAKLILSSRGQQSAEELNTAISFLEQSATAGLIEAQLCLASIYSQEPVRDESKSIHYLKMAADSGDDRALLFLGQCYESGFGVRRNRRRATEYYKQAARAGNEQARSLVMPPHAANRKDDYMLLSRGRTALYQLSSMFLCRLPPPAAALFPPQPLNPYPSPPASLLEHWEPLPLPFPVFLTSSPPFP</sequence>
<dbReference type="SMART" id="SM00671">
    <property type="entry name" value="SEL1"/>
    <property type="match status" value="4"/>
</dbReference>
<dbReference type="SUPFAM" id="SSF81901">
    <property type="entry name" value="HCP-like"/>
    <property type="match status" value="1"/>
</dbReference>
<dbReference type="Proteomes" id="UP000324091">
    <property type="component" value="Chromosome 9"/>
</dbReference>
<feature type="region of interest" description="Disordered" evidence="1">
    <location>
        <begin position="38"/>
        <end position="66"/>
    </location>
</feature>
<dbReference type="GO" id="GO:0005739">
    <property type="term" value="C:mitochondrion"/>
    <property type="evidence" value="ECO:0007669"/>
    <property type="project" value="TreeGrafter"/>
</dbReference>
<comment type="caution">
    <text evidence="2">The sequence shown here is derived from an EMBL/GenBank/DDBJ whole genome shotgun (WGS) entry which is preliminary data.</text>
</comment>
<accession>A0A5C6MN06</accession>
<feature type="region of interest" description="Disordered" evidence="1">
    <location>
        <begin position="149"/>
        <end position="198"/>
    </location>
</feature>
<organism evidence="2 3">
    <name type="scientific">Takifugu flavidus</name>
    <name type="common">sansaifugu</name>
    <dbReference type="NCBI Taxonomy" id="433684"/>
    <lineage>
        <taxon>Eukaryota</taxon>
        <taxon>Metazoa</taxon>
        <taxon>Chordata</taxon>
        <taxon>Craniata</taxon>
        <taxon>Vertebrata</taxon>
        <taxon>Euteleostomi</taxon>
        <taxon>Actinopterygii</taxon>
        <taxon>Neopterygii</taxon>
        <taxon>Teleostei</taxon>
        <taxon>Neoteleostei</taxon>
        <taxon>Acanthomorphata</taxon>
        <taxon>Eupercaria</taxon>
        <taxon>Tetraodontiformes</taxon>
        <taxon>Tetradontoidea</taxon>
        <taxon>Tetraodontidae</taxon>
        <taxon>Takifugu</taxon>
    </lineage>
</organism>
<gene>
    <name evidence="2" type="ORF">D4764_09G0006000</name>
</gene>
<proteinExistence type="predicted"/>
<protein>
    <submittedName>
        <fullName evidence="2">Death ligand signal enhancer</fullName>
    </submittedName>
</protein>
<keyword evidence="3" id="KW-1185">Reference proteome</keyword>
<dbReference type="InterPro" id="IPR011990">
    <property type="entry name" value="TPR-like_helical_dom_sf"/>
</dbReference>
<reference evidence="2 3" key="1">
    <citation type="submission" date="2019-04" db="EMBL/GenBank/DDBJ databases">
        <title>Chromosome genome assembly for Takifugu flavidus.</title>
        <authorList>
            <person name="Xiao S."/>
        </authorList>
    </citation>
    <scope>NUCLEOTIDE SEQUENCE [LARGE SCALE GENOMIC DNA]</scope>
    <source>
        <strain evidence="2">HTHZ2018</strain>
        <tissue evidence="2">Muscle</tissue>
    </source>
</reference>
<evidence type="ECO:0000313" key="3">
    <source>
        <dbReference type="Proteomes" id="UP000324091"/>
    </source>
</evidence>
<dbReference type="Gene3D" id="1.25.40.10">
    <property type="entry name" value="Tetratricopeptide repeat domain"/>
    <property type="match status" value="1"/>
</dbReference>
<dbReference type="PANTHER" id="PTHR45011">
    <property type="entry name" value="DAP3-BINDING CELL DEATH ENHANCER 1"/>
    <property type="match status" value="1"/>
</dbReference>
<dbReference type="AlphaFoldDB" id="A0A5C6MN06"/>
<dbReference type="InterPro" id="IPR052748">
    <property type="entry name" value="ISR_Activator"/>
</dbReference>
<feature type="compositionally biased region" description="Low complexity" evidence="1">
    <location>
        <begin position="161"/>
        <end position="182"/>
    </location>
</feature>
<name>A0A5C6MN06_9TELE</name>
<dbReference type="PANTHER" id="PTHR45011:SF1">
    <property type="entry name" value="DAP3-BINDING CELL DEATH ENHANCER 1"/>
    <property type="match status" value="1"/>
</dbReference>